<sequence>MISAVPVLLLCLFGGAYAQHRNQLTQAPQRGVNYAGYPAAAAPYAGQYDAYASNPTPYGPGYGAVSQYNNQLFSTGQGGSSIFTAGLYGYPDATGLYRQMNYPDAMQVFRAPLGNVGANEQRTAPGISNTPAFNTALTIQPLRPGSPQEAAAAAYGPRAAAPNAGGYGAYDRTTADPYALAARAFEYAQYGRFGYGSSEAAPSSPSNSNFSPYGPAGYAAGYIPGVNAAAAGYGSPRPAQQSYQRL</sequence>
<gene>
    <name evidence="2" type="ORF">HPB52_019154</name>
</gene>
<reference evidence="2" key="1">
    <citation type="journal article" date="2020" name="Cell">
        <title>Large-Scale Comparative Analyses of Tick Genomes Elucidate Their Genetic Diversity and Vector Capacities.</title>
        <authorList>
            <consortium name="Tick Genome and Microbiome Consortium (TIGMIC)"/>
            <person name="Jia N."/>
            <person name="Wang J."/>
            <person name="Shi W."/>
            <person name="Du L."/>
            <person name="Sun Y."/>
            <person name="Zhan W."/>
            <person name="Jiang J.F."/>
            <person name="Wang Q."/>
            <person name="Zhang B."/>
            <person name="Ji P."/>
            <person name="Bell-Sakyi L."/>
            <person name="Cui X.M."/>
            <person name="Yuan T.T."/>
            <person name="Jiang B.G."/>
            <person name="Yang W.F."/>
            <person name="Lam T.T."/>
            <person name="Chang Q.C."/>
            <person name="Ding S.J."/>
            <person name="Wang X.J."/>
            <person name="Zhu J.G."/>
            <person name="Ruan X.D."/>
            <person name="Zhao L."/>
            <person name="Wei J.T."/>
            <person name="Ye R.Z."/>
            <person name="Que T.C."/>
            <person name="Du C.H."/>
            <person name="Zhou Y.H."/>
            <person name="Cheng J.X."/>
            <person name="Dai P.F."/>
            <person name="Guo W.B."/>
            <person name="Han X.H."/>
            <person name="Huang E.J."/>
            <person name="Li L.F."/>
            <person name="Wei W."/>
            <person name="Gao Y.C."/>
            <person name="Liu J.Z."/>
            <person name="Shao H.Z."/>
            <person name="Wang X."/>
            <person name="Wang C.C."/>
            <person name="Yang T.C."/>
            <person name="Huo Q.B."/>
            <person name="Li W."/>
            <person name="Chen H.Y."/>
            <person name="Chen S.E."/>
            <person name="Zhou L.G."/>
            <person name="Ni X.B."/>
            <person name="Tian J.H."/>
            <person name="Sheng Y."/>
            <person name="Liu T."/>
            <person name="Pan Y.S."/>
            <person name="Xia L.Y."/>
            <person name="Li J."/>
            <person name="Zhao F."/>
            <person name="Cao W.C."/>
        </authorList>
    </citation>
    <scope>NUCLEOTIDE SEQUENCE</scope>
    <source>
        <strain evidence="2">Rsan-2018</strain>
    </source>
</reference>
<keyword evidence="1" id="KW-0732">Signal</keyword>
<feature type="chain" id="PRO_5038516801" evidence="1">
    <location>
        <begin position="19"/>
        <end position="246"/>
    </location>
</feature>
<feature type="signal peptide" evidence="1">
    <location>
        <begin position="1"/>
        <end position="18"/>
    </location>
</feature>
<accession>A0A9D4SZQ9</accession>
<name>A0A9D4SZQ9_RHISA</name>
<dbReference type="AlphaFoldDB" id="A0A9D4SZQ9"/>
<reference evidence="2" key="2">
    <citation type="submission" date="2021-09" db="EMBL/GenBank/DDBJ databases">
        <authorList>
            <person name="Jia N."/>
            <person name="Wang J."/>
            <person name="Shi W."/>
            <person name="Du L."/>
            <person name="Sun Y."/>
            <person name="Zhan W."/>
            <person name="Jiang J."/>
            <person name="Wang Q."/>
            <person name="Zhang B."/>
            <person name="Ji P."/>
            <person name="Sakyi L.B."/>
            <person name="Cui X."/>
            <person name="Yuan T."/>
            <person name="Jiang B."/>
            <person name="Yang W."/>
            <person name="Lam T.T.-Y."/>
            <person name="Chang Q."/>
            <person name="Ding S."/>
            <person name="Wang X."/>
            <person name="Zhu J."/>
            <person name="Ruan X."/>
            <person name="Zhao L."/>
            <person name="Wei J."/>
            <person name="Que T."/>
            <person name="Du C."/>
            <person name="Cheng J."/>
            <person name="Dai P."/>
            <person name="Han X."/>
            <person name="Huang E."/>
            <person name="Gao Y."/>
            <person name="Liu J."/>
            <person name="Shao H."/>
            <person name="Ye R."/>
            <person name="Li L."/>
            <person name="Wei W."/>
            <person name="Wang X."/>
            <person name="Wang C."/>
            <person name="Huo Q."/>
            <person name="Li W."/>
            <person name="Guo W."/>
            <person name="Chen H."/>
            <person name="Chen S."/>
            <person name="Zhou L."/>
            <person name="Zhou L."/>
            <person name="Ni X."/>
            <person name="Tian J."/>
            <person name="Zhou Y."/>
            <person name="Sheng Y."/>
            <person name="Liu T."/>
            <person name="Pan Y."/>
            <person name="Xia L."/>
            <person name="Li J."/>
            <person name="Zhao F."/>
            <person name="Cao W."/>
        </authorList>
    </citation>
    <scope>NUCLEOTIDE SEQUENCE</scope>
    <source>
        <strain evidence="2">Rsan-2018</strain>
        <tissue evidence="2">Larvae</tissue>
    </source>
</reference>
<dbReference type="EMBL" id="JABSTV010001249">
    <property type="protein sequence ID" value="KAH7963000.1"/>
    <property type="molecule type" value="Genomic_DNA"/>
</dbReference>
<keyword evidence="3" id="KW-1185">Reference proteome</keyword>
<comment type="caution">
    <text evidence="2">The sequence shown here is derived from an EMBL/GenBank/DDBJ whole genome shotgun (WGS) entry which is preliminary data.</text>
</comment>
<dbReference type="Proteomes" id="UP000821837">
    <property type="component" value="Chromosome 3"/>
</dbReference>
<organism evidence="2 3">
    <name type="scientific">Rhipicephalus sanguineus</name>
    <name type="common">Brown dog tick</name>
    <name type="synonym">Ixodes sanguineus</name>
    <dbReference type="NCBI Taxonomy" id="34632"/>
    <lineage>
        <taxon>Eukaryota</taxon>
        <taxon>Metazoa</taxon>
        <taxon>Ecdysozoa</taxon>
        <taxon>Arthropoda</taxon>
        <taxon>Chelicerata</taxon>
        <taxon>Arachnida</taxon>
        <taxon>Acari</taxon>
        <taxon>Parasitiformes</taxon>
        <taxon>Ixodida</taxon>
        <taxon>Ixodoidea</taxon>
        <taxon>Ixodidae</taxon>
        <taxon>Rhipicephalinae</taxon>
        <taxon>Rhipicephalus</taxon>
        <taxon>Rhipicephalus</taxon>
    </lineage>
</organism>
<dbReference type="VEuPathDB" id="VectorBase:RSAN_040265"/>
<protein>
    <submittedName>
        <fullName evidence="2">Uncharacterized protein</fullName>
    </submittedName>
</protein>
<proteinExistence type="predicted"/>
<evidence type="ECO:0000256" key="1">
    <source>
        <dbReference type="SAM" id="SignalP"/>
    </source>
</evidence>
<evidence type="ECO:0000313" key="2">
    <source>
        <dbReference type="EMBL" id="KAH7963000.1"/>
    </source>
</evidence>
<evidence type="ECO:0000313" key="3">
    <source>
        <dbReference type="Proteomes" id="UP000821837"/>
    </source>
</evidence>